<feature type="transmembrane region" description="Helical" evidence="8">
    <location>
        <begin position="969"/>
        <end position="991"/>
    </location>
</feature>
<dbReference type="SMART" id="SM00382">
    <property type="entry name" value="AAA"/>
    <property type="match status" value="2"/>
</dbReference>
<keyword evidence="3 8" id="KW-0812">Transmembrane</keyword>
<dbReference type="GO" id="GO:0016020">
    <property type="term" value="C:membrane"/>
    <property type="evidence" value="ECO:0007669"/>
    <property type="project" value="UniProtKB-SubCell"/>
</dbReference>
<dbReference type="GO" id="GO:0140359">
    <property type="term" value="F:ABC-type transporter activity"/>
    <property type="evidence" value="ECO:0007669"/>
    <property type="project" value="InterPro"/>
</dbReference>
<dbReference type="GeneID" id="107274138"/>
<dbReference type="FunFam" id="3.40.50.300:FF:000163">
    <property type="entry name" value="Multidrug resistance-associated protein member 4"/>
    <property type="match status" value="1"/>
</dbReference>
<dbReference type="GO" id="GO:0016887">
    <property type="term" value="F:ATP hydrolysis activity"/>
    <property type="evidence" value="ECO:0007669"/>
    <property type="project" value="InterPro"/>
</dbReference>
<evidence type="ECO:0000256" key="2">
    <source>
        <dbReference type="ARBA" id="ARBA00022448"/>
    </source>
</evidence>
<dbReference type="RefSeq" id="XP_024947174.1">
    <property type="nucleotide sequence ID" value="XM_025091406.1"/>
</dbReference>
<dbReference type="Pfam" id="PF00664">
    <property type="entry name" value="ABC_membrane"/>
    <property type="match status" value="2"/>
</dbReference>
<dbReference type="PROSITE" id="PS50893">
    <property type="entry name" value="ABC_TRANSPORTER_2"/>
    <property type="match status" value="2"/>
</dbReference>
<dbReference type="RefSeq" id="XP_015608412.1">
    <property type="nucleotide sequence ID" value="XM_015752926.2"/>
</dbReference>
<evidence type="ECO:0000256" key="7">
    <source>
        <dbReference type="ARBA" id="ARBA00023136"/>
    </source>
</evidence>
<dbReference type="FunFam" id="3.40.50.300:FF:000482">
    <property type="entry name" value="Multidrug resistance-associated protein member 4"/>
    <property type="match status" value="1"/>
</dbReference>
<evidence type="ECO:0000313" key="14">
    <source>
        <dbReference type="RefSeq" id="XP_015608413.1"/>
    </source>
</evidence>
<keyword evidence="7 8" id="KW-0472">Membrane</keyword>
<feature type="transmembrane region" description="Helical" evidence="8">
    <location>
        <begin position="705"/>
        <end position="731"/>
    </location>
</feature>
<protein>
    <submittedName>
        <fullName evidence="12 13">Probable multidrug resistance-associated protein lethal(2)03659</fullName>
    </submittedName>
</protein>
<dbReference type="PANTHER" id="PTHR24223">
    <property type="entry name" value="ATP-BINDING CASSETTE SUB-FAMILY C"/>
    <property type="match status" value="1"/>
</dbReference>
<feature type="transmembrane region" description="Helical" evidence="8">
    <location>
        <begin position="238"/>
        <end position="257"/>
    </location>
</feature>
<feature type="transmembrane region" description="Helical" evidence="8">
    <location>
        <begin position="137"/>
        <end position="159"/>
    </location>
</feature>
<evidence type="ECO:0000313" key="15">
    <source>
        <dbReference type="RefSeq" id="XP_015608414.1"/>
    </source>
</evidence>
<dbReference type="InterPro" id="IPR027417">
    <property type="entry name" value="P-loop_NTPase"/>
</dbReference>
<keyword evidence="4" id="KW-0547">Nucleotide-binding</keyword>
<evidence type="ECO:0000259" key="9">
    <source>
        <dbReference type="PROSITE" id="PS50893"/>
    </source>
</evidence>
<feature type="domain" description="ABC transmembrane type-1" evidence="10">
    <location>
        <begin position="103"/>
        <end position="374"/>
    </location>
</feature>
<dbReference type="InterPro" id="IPR003439">
    <property type="entry name" value="ABC_transporter-like_ATP-bd"/>
</dbReference>
<evidence type="ECO:0000313" key="12">
    <source>
        <dbReference type="RefSeq" id="XP_015608410.1"/>
    </source>
</evidence>
<evidence type="ECO:0000313" key="13">
    <source>
        <dbReference type="RefSeq" id="XP_015608412.1"/>
    </source>
</evidence>
<keyword evidence="6 8" id="KW-1133">Transmembrane helix</keyword>
<feature type="domain" description="ABC transporter" evidence="9">
    <location>
        <begin position="420"/>
        <end position="643"/>
    </location>
</feature>
<dbReference type="Gene3D" id="1.20.1560.10">
    <property type="entry name" value="ABC transporter type 1, transmembrane domain"/>
    <property type="match status" value="2"/>
</dbReference>
<dbReference type="InterPro" id="IPR050173">
    <property type="entry name" value="ABC_transporter_C-like"/>
</dbReference>
<dbReference type="RefSeq" id="XP_015608410.1">
    <property type="nucleotide sequence ID" value="XM_015752924.2"/>
</dbReference>
<name>A0AAJ7FU72_CEPCN</name>
<evidence type="ECO:0000256" key="3">
    <source>
        <dbReference type="ARBA" id="ARBA00022692"/>
    </source>
</evidence>
<dbReference type="PANTHER" id="PTHR24223:SF448">
    <property type="entry name" value="FI20146P1-RELATED"/>
    <property type="match status" value="1"/>
</dbReference>
<dbReference type="FunFam" id="1.20.1560.10:FF:000014">
    <property type="entry name" value="Multidrug resistance-associated protein member 4"/>
    <property type="match status" value="1"/>
</dbReference>
<dbReference type="PROSITE" id="PS50929">
    <property type="entry name" value="ABC_TM1F"/>
    <property type="match status" value="2"/>
</dbReference>
<feature type="domain" description="ABC transmembrane type-1" evidence="10">
    <location>
        <begin position="709"/>
        <end position="999"/>
    </location>
</feature>
<gene>
    <name evidence="12 13 14 15 16" type="primary">LOC107274138</name>
</gene>
<dbReference type="SUPFAM" id="SSF52540">
    <property type="entry name" value="P-loop containing nucleoside triphosphate hydrolases"/>
    <property type="match status" value="2"/>
</dbReference>
<dbReference type="Proteomes" id="UP000694920">
    <property type="component" value="Unplaced"/>
</dbReference>
<evidence type="ECO:0000259" key="10">
    <source>
        <dbReference type="PROSITE" id="PS50929"/>
    </source>
</evidence>
<feature type="domain" description="ABC transporter" evidence="9">
    <location>
        <begin position="1037"/>
        <end position="1270"/>
    </location>
</feature>
<keyword evidence="11" id="KW-1185">Reference proteome</keyword>
<organism evidence="11 14">
    <name type="scientific">Cephus cinctus</name>
    <name type="common">Wheat stem sawfly</name>
    <dbReference type="NCBI Taxonomy" id="211228"/>
    <lineage>
        <taxon>Eukaryota</taxon>
        <taxon>Metazoa</taxon>
        <taxon>Ecdysozoa</taxon>
        <taxon>Arthropoda</taxon>
        <taxon>Hexapoda</taxon>
        <taxon>Insecta</taxon>
        <taxon>Pterygota</taxon>
        <taxon>Neoptera</taxon>
        <taxon>Endopterygota</taxon>
        <taxon>Hymenoptera</taxon>
        <taxon>Cephoidea</taxon>
        <taxon>Cephidae</taxon>
        <taxon>Cephus</taxon>
    </lineage>
</organism>
<evidence type="ECO:0000256" key="1">
    <source>
        <dbReference type="ARBA" id="ARBA00004141"/>
    </source>
</evidence>
<evidence type="ECO:0000256" key="6">
    <source>
        <dbReference type="ARBA" id="ARBA00022989"/>
    </source>
</evidence>
<feature type="transmembrane region" description="Helical" evidence="8">
    <location>
        <begin position="95"/>
        <end position="117"/>
    </location>
</feature>
<dbReference type="RefSeq" id="XP_015608414.1">
    <property type="nucleotide sequence ID" value="XM_015752928.2"/>
</dbReference>
<feature type="transmembrane region" description="Helical" evidence="8">
    <location>
        <begin position="759"/>
        <end position="785"/>
    </location>
</feature>
<feature type="transmembrane region" description="Helical" evidence="8">
    <location>
        <begin position="858"/>
        <end position="877"/>
    </location>
</feature>
<dbReference type="InterPro" id="IPR017871">
    <property type="entry name" value="ABC_transporter-like_CS"/>
</dbReference>
<dbReference type="InterPro" id="IPR011527">
    <property type="entry name" value="ABC1_TM_dom"/>
</dbReference>
<evidence type="ECO:0000256" key="8">
    <source>
        <dbReference type="SAM" id="Phobius"/>
    </source>
</evidence>
<evidence type="ECO:0000256" key="5">
    <source>
        <dbReference type="ARBA" id="ARBA00022840"/>
    </source>
</evidence>
<feature type="transmembrane region" description="Helical" evidence="8">
    <location>
        <begin position="830"/>
        <end position="852"/>
    </location>
</feature>
<dbReference type="Gene3D" id="3.40.50.300">
    <property type="entry name" value="P-loop containing nucleotide triphosphate hydrolases"/>
    <property type="match status" value="2"/>
</dbReference>
<feature type="transmembrane region" description="Helical" evidence="8">
    <location>
        <begin position="942"/>
        <end position="963"/>
    </location>
</feature>
<dbReference type="CDD" id="cd03250">
    <property type="entry name" value="ABCC_MRP_domain1"/>
    <property type="match status" value="1"/>
</dbReference>
<evidence type="ECO:0000313" key="11">
    <source>
        <dbReference type="Proteomes" id="UP000694920"/>
    </source>
</evidence>
<feature type="transmembrane region" description="Helical" evidence="8">
    <location>
        <begin position="210"/>
        <end position="232"/>
    </location>
</feature>
<dbReference type="FunFam" id="1.20.1560.10:FF:000026">
    <property type="entry name" value="Multidrug resistance-associated protein lethal(2)03659"/>
    <property type="match status" value="1"/>
</dbReference>
<dbReference type="InterPro" id="IPR036640">
    <property type="entry name" value="ABC1_TM_sf"/>
</dbReference>
<keyword evidence="2" id="KW-0813">Transport</keyword>
<accession>A0AAJ7FU72</accession>
<comment type="subcellular location">
    <subcellularLocation>
        <location evidence="1">Membrane</location>
        <topology evidence="1">Multi-pass membrane protein</topology>
    </subcellularLocation>
</comment>
<dbReference type="SUPFAM" id="SSF90123">
    <property type="entry name" value="ABC transporter transmembrane region"/>
    <property type="match status" value="2"/>
</dbReference>
<dbReference type="RefSeq" id="XP_015608413.1">
    <property type="nucleotide sequence ID" value="XM_015752927.2"/>
</dbReference>
<dbReference type="GO" id="GO:0005524">
    <property type="term" value="F:ATP binding"/>
    <property type="evidence" value="ECO:0007669"/>
    <property type="project" value="UniProtKB-KW"/>
</dbReference>
<dbReference type="PROSITE" id="PS00211">
    <property type="entry name" value="ABC_TRANSPORTER_1"/>
    <property type="match status" value="2"/>
</dbReference>
<keyword evidence="5" id="KW-0067">ATP-binding</keyword>
<dbReference type="Pfam" id="PF00005">
    <property type="entry name" value="ABC_tran"/>
    <property type="match status" value="2"/>
</dbReference>
<evidence type="ECO:0000313" key="16">
    <source>
        <dbReference type="RefSeq" id="XP_024947174.1"/>
    </source>
</evidence>
<reference evidence="12 13" key="1">
    <citation type="submission" date="2025-04" db="UniProtKB">
        <authorList>
            <consortium name="RefSeq"/>
        </authorList>
    </citation>
    <scope>IDENTIFICATION</scope>
</reference>
<dbReference type="InterPro" id="IPR003593">
    <property type="entry name" value="AAA+_ATPase"/>
</dbReference>
<dbReference type="CDD" id="cd03244">
    <property type="entry name" value="ABCC_MRP_domain2"/>
    <property type="match status" value="1"/>
</dbReference>
<sequence length="1294" mass="146000">MEKNQKKNTPENPRKNANPISVITFAWILKTFILGYQRDLEMSDLHTPLDEHSSSQLGERIVQIWEEEEKQCAAKKNGSHPSLLRVLMKQFGPKIMLYGVMEAVLELLIKIPQPLALGRLLHCFTQDRNTNGVENEAYIWAGVMATFGLLNCFVSHSSLQGIMHMGMKIRIACSTLAYRKILRLSKISLVETTVGQVVNLLSNDVNRLDYAVYFFHYIWLGPLQSLVITYFIYQEVGWSAVAGMCTLLIFVPLQGYLGKKTSELTLMCALRTDERLRLMNEIINGVQVIKMYTWEKPFSYLVAKARRKEVNAIQKNAIVQGTTLSFDMYVPRLGLFVTILIYILQGENITAEKVFMITAFYDVLRMSMTIAFPLSINQIAESLISIRRLEKFLLHKEVEKHVVTDYEYKPKQFLASPVAISLTNATAKWITDIKDDTLTNINLTAKPGQLIAIIGQVGAGKSSLLQVLLRELPLQSGTIETYGKIAYSSQEPWLFASSVRQNILFDRPMDKVRYDNVIDVCQLKRDLTLFPYGDKTIVSERGISLSGGQRARINLARAVYAEADIYLLDDPLSAVDAHVGKHIFEQCIDGYLKGKTRILVTHQFQYLKNVERIIIMNNGAIQADGSFDELQASGLDLTKYLECVEEVQDEVENTRRNSKQSLSLSIRSEEALQDDPVEVAESRTIGRITGTVYVSYFRAAGNTCLVLSMFVICILNQTIASGGDYFIAYWVNVEEAFVNHTNGTTKTEWQSFLSRDWCIYLYSGFTVATIILTFLRTFAFFGVCMRSSRKLHADMFYSIIRATMRFFNSNTSGRILNRFSKDMEAVDVRLPMGMIDVIQVSLLVIAVIIIVASVNPWLMIPTACAGLIYYLLAIFYISTSRSVKRLEGITRSPVFGHISATLQGLATIRSFDAENTLISEFDSHQDLHSSSWFISISGSRAFAFYLDIACLFYTTTITFSLVLLSSSIYVGNLGLVISQCIGLTGILQWGIRQVAVVENQMTSTERILEYCKLEQEPPLESTPDNKPNENWPTEGRVQFKNLYLTYIPEDPPVLRNLNFIIMPREKIGIVGRTGAGKSSLIAALFRLAPIEGDILIDNVSAKSLGLHDLRSKISIIPQEPVLFSGTVRRNLDPFDEYSDDLLWQALEEVELKEIVNELAAGLNTKLQEGGSNFSVGQRQLLCLARAIVRNNKILVLDEATANVDPRTDFLIQKTIRRKFENCTVLTIAHRLNTVMDSSKILVMDAGTMVEFDHPFTLLQNKHSLFYNMVQQVGHAVAETLTKIAEDSYHLRKCQ</sequence>
<proteinExistence type="predicted"/>
<dbReference type="KEGG" id="ccin:107274138"/>
<evidence type="ECO:0000256" key="4">
    <source>
        <dbReference type="ARBA" id="ARBA00022741"/>
    </source>
</evidence>